<dbReference type="EMBL" id="CAVN010000150">
    <property type="protein sequence ID" value="CDF59271.1"/>
    <property type="molecule type" value="Genomic_DNA"/>
</dbReference>
<reference evidence="1" key="1">
    <citation type="submission" date="2013-03" db="EMBL/GenBank/DDBJ databases">
        <title>Draft genome sequence of the hydrogen-ethanol-producing anaerobic alkalithermophilic Caloramator celere.</title>
        <authorList>
            <person name="Ciranna A."/>
            <person name="Larjo A."/>
            <person name="Kivisto A."/>
            <person name="Santala V."/>
            <person name="Roos C."/>
            <person name="Karp M."/>
        </authorList>
    </citation>
    <scope>NUCLEOTIDE SEQUENCE [LARGE SCALE GENOMIC DNA]</scope>
    <source>
        <strain evidence="1">DSM 8682</strain>
    </source>
</reference>
<proteinExistence type="predicted"/>
<sequence>MTLFIALILDRYFLYFKGDMRFKYVSLMVDVLTMKDVCIIIVGS</sequence>
<protein>
    <submittedName>
        <fullName evidence="1">Uncharacterized protein</fullName>
    </submittedName>
</protein>
<dbReference type="HOGENOM" id="CLU_3223209_0_0_9"/>
<organism evidence="1 2">
    <name type="scientific">Thermobrachium celere DSM 8682</name>
    <dbReference type="NCBI Taxonomy" id="941824"/>
    <lineage>
        <taxon>Bacteria</taxon>
        <taxon>Bacillati</taxon>
        <taxon>Bacillota</taxon>
        <taxon>Clostridia</taxon>
        <taxon>Eubacteriales</taxon>
        <taxon>Clostridiaceae</taxon>
        <taxon>Thermobrachium</taxon>
    </lineage>
</organism>
<accession>R7RUQ2</accession>
<comment type="caution">
    <text evidence="1">The sequence shown here is derived from an EMBL/GenBank/DDBJ whole genome shotgun (WGS) entry which is preliminary data.</text>
</comment>
<gene>
    <name evidence="1" type="ORF">TCEL_02343</name>
</gene>
<name>R7RUQ2_9CLOT</name>
<dbReference type="AlphaFoldDB" id="R7RUQ2"/>
<evidence type="ECO:0000313" key="2">
    <source>
        <dbReference type="Proteomes" id="UP000014923"/>
    </source>
</evidence>
<dbReference type="Proteomes" id="UP000014923">
    <property type="component" value="Unassembled WGS sequence"/>
</dbReference>
<evidence type="ECO:0000313" key="1">
    <source>
        <dbReference type="EMBL" id="CDF59271.1"/>
    </source>
</evidence>
<keyword evidence="2" id="KW-1185">Reference proteome</keyword>